<dbReference type="Proteomes" id="UP000001074">
    <property type="component" value="Unassembled WGS sequence"/>
</dbReference>
<proteinExistence type="predicted"/>
<dbReference type="STRING" id="59463.ENSMLUP00000019541"/>
<dbReference type="PROSITE" id="PS50904">
    <property type="entry name" value="PRELI_MSF1"/>
    <property type="match status" value="1"/>
</dbReference>
<reference evidence="2" key="2">
    <citation type="submission" date="2025-08" db="UniProtKB">
        <authorList>
            <consortium name="Ensembl"/>
        </authorList>
    </citation>
    <scope>IDENTIFICATION</scope>
</reference>
<dbReference type="GO" id="GO:0005758">
    <property type="term" value="C:mitochondrial intermembrane space"/>
    <property type="evidence" value="ECO:0007669"/>
    <property type="project" value="InterPro"/>
</dbReference>
<protein>
    <recommendedName>
        <fullName evidence="1">PRELI/MSF1 domain-containing protein</fullName>
    </recommendedName>
</protein>
<dbReference type="InParanoid" id="G1Q758"/>
<dbReference type="InterPro" id="IPR037365">
    <property type="entry name" value="Slowmo/Ups"/>
</dbReference>
<evidence type="ECO:0000259" key="1">
    <source>
        <dbReference type="PROSITE" id="PS50904"/>
    </source>
</evidence>
<name>G1Q758_MYOLU</name>
<reference evidence="2" key="3">
    <citation type="submission" date="2025-09" db="UniProtKB">
        <authorList>
            <consortium name="Ensembl"/>
        </authorList>
    </citation>
    <scope>IDENTIFICATION</scope>
</reference>
<dbReference type="Ensembl" id="ENSMLUT00000025288.1">
    <property type="protein sequence ID" value="ENSMLUP00000019541.1"/>
    <property type="gene ID" value="ENSMLUG00000025183.1"/>
</dbReference>
<dbReference type="InterPro" id="IPR006797">
    <property type="entry name" value="PRELI/MSF1_dom"/>
</dbReference>
<evidence type="ECO:0000313" key="3">
    <source>
        <dbReference type="Proteomes" id="UP000001074"/>
    </source>
</evidence>
<dbReference type="HOGENOM" id="CLU_067902_3_0_1"/>
<dbReference type="EMBL" id="AAPE02020309">
    <property type="status" value="NOT_ANNOTATED_CDS"/>
    <property type="molecule type" value="Genomic_DNA"/>
</dbReference>
<dbReference type="OMA" id="FWQRSPN"/>
<dbReference type="GeneTree" id="ENSGT00950000182810"/>
<accession>G1Q758</accession>
<evidence type="ECO:0000313" key="2">
    <source>
        <dbReference type="Ensembl" id="ENSMLUP00000019541.1"/>
    </source>
</evidence>
<dbReference type="PANTHER" id="PTHR11158">
    <property type="entry name" value="MSF1/PX19 RELATED"/>
    <property type="match status" value="1"/>
</dbReference>
<keyword evidence="3" id="KW-1185">Reference proteome</keyword>
<sequence>MVKHFLGQSVLQSSRDQVFAAFWQRSPNPYSTHVLREDIVHREVTPDQKLLYGRLLTKTNRMPRWAERLFPANVAHLVYILESSIVDPQNQTMTIFTWNINHTRLMVVEEWCVYYVNSEDSGWTEIHWEAWVSSSLFGISRAVQEFGLAWFKSNVTKSVKGFEYILANLLGEALSKTLVDPAKEAKEKLRGWPWQLQRSQGPCQQQFV</sequence>
<feature type="domain" description="PRELI/MSF1" evidence="1">
    <location>
        <begin position="2"/>
        <end position="174"/>
    </location>
</feature>
<dbReference type="AlphaFoldDB" id="G1Q758"/>
<reference evidence="2 3" key="1">
    <citation type="journal article" date="2011" name="Nature">
        <title>A high-resolution map of human evolutionary constraint using 29 mammals.</title>
        <authorList>
            <person name="Lindblad-Toh K."/>
            <person name="Garber M."/>
            <person name="Zuk O."/>
            <person name="Lin M.F."/>
            <person name="Parker B.J."/>
            <person name="Washietl S."/>
            <person name="Kheradpour P."/>
            <person name="Ernst J."/>
            <person name="Jordan G."/>
            <person name="Mauceli E."/>
            <person name="Ward L.D."/>
            <person name="Lowe C.B."/>
            <person name="Holloway A.K."/>
            <person name="Clamp M."/>
            <person name="Gnerre S."/>
            <person name="Alfoldi J."/>
            <person name="Beal K."/>
            <person name="Chang J."/>
            <person name="Clawson H."/>
            <person name="Cuff J."/>
            <person name="Di Palma F."/>
            <person name="Fitzgerald S."/>
            <person name="Flicek P."/>
            <person name="Guttman M."/>
            <person name="Hubisz M.J."/>
            <person name="Jaffe D.B."/>
            <person name="Jungreis I."/>
            <person name="Kent W.J."/>
            <person name="Kostka D."/>
            <person name="Lara M."/>
            <person name="Martins A.L."/>
            <person name="Massingham T."/>
            <person name="Moltke I."/>
            <person name="Raney B.J."/>
            <person name="Rasmussen M.D."/>
            <person name="Robinson J."/>
            <person name="Stark A."/>
            <person name="Vilella A.J."/>
            <person name="Wen J."/>
            <person name="Xie X."/>
            <person name="Zody M.C."/>
            <person name="Baldwin J."/>
            <person name="Bloom T."/>
            <person name="Chin C.W."/>
            <person name="Heiman D."/>
            <person name="Nicol R."/>
            <person name="Nusbaum C."/>
            <person name="Young S."/>
            <person name="Wilkinson J."/>
            <person name="Worley K.C."/>
            <person name="Kovar C.L."/>
            <person name="Muzny D.M."/>
            <person name="Gibbs R.A."/>
            <person name="Cree A."/>
            <person name="Dihn H.H."/>
            <person name="Fowler G."/>
            <person name="Jhangiani S."/>
            <person name="Joshi V."/>
            <person name="Lee S."/>
            <person name="Lewis L.R."/>
            <person name="Nazareth L.V."/>
            <person name="Okwuonu G."/>
            <person name="Santibanez J."/>
            <person name="Warren W.C."/>
            <person name="Mardis E.R."/>
            <person name="Weinstock G.M."/>
            <person name="Wilson R.K."/>
            <person name="Delehaunty K."/>
            <person name="Dooling D."/>
            <person name="Fronik C."/>
            <person name="Fulton L."/>
            <person name="Fulton B."/>
            <person name="Graves T."/>
            <person name="Minx P."/>
            <person name="Sodergren E."/>
            <person name="Birney E."/>
            <person name="Margulies E.H."/>
            <person name="Herrero J."/>
            <person name="Green E.D."/>
            <person name="Haussler D."/>
            <person name="Siepel A."/>
            <person name="Goldman N."/>
            <person name="Pollard K.S."/>
            <person name="Pedersen J.S."/>
            <person name="Lander E.S."/>
            <person name="Kellis M."/>
        </authorList>
    </citation>
    <scope>NUCLEOTIDE SEQUENCE [LARGE SCALE GENOMIC DNA]</scope>
</reference>
<dbReference type="eggNOG" id="KOG3337">
    <property type="taxonomic scope" value="Eukaryota"/>
</dbReference>
<dbReference type="Pfam" id="PF04707">
    <property type="entry name" value="PRELI"/>
    <property type="match status" value="1"/>
</dbReference>
<organism evidence="2 3">
    <name type="scientific">Myotis lucifugus</name>
    <name type="common">Little brown bat</name>
    <dbReference type="NCBI Taxonomy" id="59463"/>
    <lineage>
        <taxon>Eukaryota</taxon>
        <taxon>Metazoa</taxon>
        <taxon>Chordata</taxon>
        <taxon>Craniata</taxon>
        <taxon>Vertebrata</taxon>
        <taxon>Euteleostomi</taxon>
        <taxon>Mammalia</taxon>
        <taxon>Eutheria</taxon>
        <taxon>Laurasiatheria</taxon>
        <taxon>Chiroptera</taxon>
        <taxon>Yangochiroptera</taxon>
        <taxon>Vespertilionidae</taxon>
        <taxon>Myotis</taxon>
    </lineage>
</organism>